<evidence type="ECO:0000256" key="2">
    <source>
        <dbReference type="ARBA" id="ARBA00022490"/>
    </source>
</evidence>
<dbReference type="PANTHER" id="PTHR43033:SF1">
    <property type="entry name" value="TRNA(ILE)-LYSIDINE SYNTHASE-RELATED"/>
    <property type="match status" value="1"/>
</dbReference>
<dbReference type="Pfam" id="PF01171">
    <property type="entry name" value="ATP_bind_3"/>
    <property type="match status" value="1"/>
</dbReference>
<accession>A0A2G0CHQ1</accession>
<feature type="domain" description="Lysidine-tRNA(Ile) synthetase C-terminal" evidence="9">
    <location>
        <begin position="359"/>
        <end position="433"/>
    </location>
</feature>
<comment type="subcellular location">
    <subcellularLocation>
        <location evidence="1 8">Cytoplasm</location>
    </subcellularLocation>
</comment>
<dbReference type="GO" id="GO:0005524">
    <property type="term" value="F:ATP binding"/>
    <property type="evidence" value="ECO:0007669"/>
    <property type="project" value="UniProtKB-UniRule"/>
</dbReference>
<comment type="function">
    <text evidence="8">Ligates lysine onto the cytidine present at position 34 of the AUA codon-specific tRNA(Ile) that contains the anticodon CAU, in an ATP-dependent manner. Cytidine is converted to lysidine, thus changing the amino acid specificity of the tRNA from methionine to isoleucine.</text>
</comment>
<evidence type="ECO:0000256" key="5">
    <source>
        <dbReference type="ARBA" id="ARBA00022741"/>
    </source>
</evidence>
<dbReference type="OrthoDB" id="9807403at2"/>
<dbReference type="GO" id="GO:0032267">
    <property type="term" value="F:tRNA(Ile)-lysidine synthase activity"/>
    <property type="evidence" value="ECO:0007669"/>
    <property type="project" value="UniProtKB-EC"/>
</dbReference>
<dbReference type="RefSeq" id="WP_099104478.1">
    <property type="nucleotide sequence ID" value="NZ_JAATJF010000001.1"/>
</dbReference>
<gene>
    <name evidence="8 10" type="primary">tilS</name>
    <name evidence="10" type="ORF">CGL56_00105</name>
</gene>
<dbReference type="GO" id="GO:0005737">
    <property type="term" value="C:cytoplasm"/>
    <property type="evidence" value="ECO:0007669"/>
    <property type="project" value="UniProtKB-SubCell"/>
</dbReference>
<keyword evidence="6 8" id="KW-0067">ATP-binding</keyword>
<organism evidence="10 11">
    <name type="scientific">Neolewinella marina</name>
    <dbReference type="NCBI Taxonomy" id="438751"/>
    <lineage>
        <taxon>Bacteria</taxon>
        <taxon>Pseudomonadati</taxon>
        <taxon>Bacteroidota</taxon>
        <taxon>Saprospiria</taxon>
        <taxon>Saprospirales</taxon>
        <taxon>Lewinellaceae</taxon>
        <taxon>Neolewinella</taxon>
    </lineage>
</organism>
<proteinExistence type="inferred from homology"/>
<dbReference type="NCBIfam" id="TIGR02433">
    <property type="entry name" value="lysidine_TilS_C"/>
    <property type="match status" value="1"/>
</dbReference>
<evidence type="ECO:0000256" key="6">
    <source>
        <dbReference type="ARBA" id="ARBA00022840"/>
    </source>
</evidence>
<dbReference type="EMBL" id="PDLO01000001">
    <property type="protein sequence ID" value="PHK99499.1"/>
    <property type="molecule type" value="Genomic_DNA"/>
</dbReference>
<dbReference type="Gene3D" id="3.40.50.620">
    <property type="entry name" value="HUPs"/>
    <property type="match status" value="1"/>
</dbReference>
<dbReference type="InterPro" id="IPR011063">
    <property type="entry name" value="TilS/TtcA_N"/>
</dbReference>
<dbReference type="EC" id="6.3.4.19" evidence="8"/>
<evidence type="ECO:0000256" key="1">
    <source>
        <dbReference type="ARBA" id="ARBA00004496"/>
    </source>
</evidence>
<dbReference type="Proteomes" id="UP000226437">
    <property type="component" value="Unassembled WGS sequence"/>
</dbReference>
<dbReference type="CDD" id="cd01992">
    <property type="entry name" value="TilS_N"/>
    <property type="match status" value="1"/>
</dbReference>
<evidence type="ECO:0000259" key="9">
    <source>
        <dbReference type="SMART" id="SM00977"/>
    </source>
</evidence>
<keyword evidence="2 8" id="KW-0963">Cytoplasm</keyword>
<evidence type="ECO:0000256" key="8">
    <source>
        <dbReference type="HAMAP-Rule" id="MF_01161"/>
    </source>
</evidence>
<dbReference type="SMART" id="SM00977">
    <property type="entry name" value="TilS_C"/>
    <property type="match status" value="1"/>
</dbReference>
<name>A0A2G0CHQ1_9BACT</name>
<keyword evidence="11" id="KW-1185">Reference proteome</keyword>
<evidence type="ECO:0000313" key="10">
    <source>
        <dbReference type="EMBL" id="PHK99499.1"/>
    </source>
</evidence>
<feature type="binding site" evidence="8">
    <location>
        <begin position="31"/>
        <end position="36"/>
    </location>
    <ligand>
        <name>ATP</name>
        <dbReference type="ChEBI" id="CHEBI:30616"/>
    </ligand>
</feature>
<dbReference type="SUPFAM" id="SSF56037">
    <property type="entry name" value="PheT/TilS domain"/>
    <property type="match status" value="1"/>
</dbReference>
<evidence type="ECO:0000256" key="7">
    <source>
        <dbReference type="ARBA" id="ARBA00048539"/>
    </source>
</evidence>
<dbReference type="AlphaFoldDB" id="A0A2G0CHQ1"/>
<keyword evidence="5 8" id="KW-0547">Nucleotide-binding</keyword>
<dbReference type="InterPro" id="IPR014729">
    <property type="entry name" value="Rossmann-like_a/b/a_fold"/>
</dbReference>
<keyword evidence="3 8" id="KW-0436">Ligase</keyword>
<dbReference type="InterPro" id="IPR012094">
    <property type="entry name" value="tRNA_Ile_lys_synt"/>
</dbReference>
<comment type="caution">
    <text evidence="10">The sequence shown here is derived from an EMBL/GenBank/DDBJ whole genome shotgun (WGS) entry which is preliminary data.</text>
</comment>
<reference evidence="10 11" key="1">
    <citation type="submission" date="2017-10" db="EMBL/GenBank/DDBJ databases">
        <title>The draft genome sequence of Lewinella marina KCTC 32374.</title>
        <authorList>
            <person name="Wang K."/>
        </authorList>
    </citation>
    <scope>NUCLEOTIDE SEQUENCE [LARGE SCALE GENOMIC DNA]</scope>
    <source>
        <strain evidence="10 11">MKG-38</strain>
    </source>
</reference>
<protein>
    <recommendedName>
        <fullName evidence="8">tRNA(Ile)-lysidine synthase</fullName>
        <ecNumber evidence="8">6.3.4.19</ecNumber>
    </recommendedName>
    <alternativeName>
        <fullName evidence="8">tRNA(Ile)-2-lysyl-cytidine synthase</fullName>
    </alternativeName>
    <alternativeName>
        <fullName evidence="8">tRNA(Ile)-lysidine synthetase</fullName>
    </alternativeName>
</protein>
<evidence type="ECO:0000256" key="4">
    <source>
        <dbReference type="ARBA" id="ARBA00022694"/>
    </source>
</evidence>
<comment type="similarity">
    <text evidence="8">Belongs to the tRNA(Ile)-lysidine synthase family.</text>
</comment>
<comment type="domain">
    <text evidence="8">The N-terminal region contains the highly conserved SGGXDS motif, predicted to be a P-loop motif involved in ATP binding.</text>
</comment>
<dbReference type="NCBIfam" id="TIGR02432">
    <property type="entry name" value="lysidine_TilS_N"/>
    <property type="match status" value="1"/>
</dbReference>
<dbReference type="SUPFAM" id="SSF52402">
    <property type="entry name" value="Adenine nucleotide alpha hydrolases-like"/>
    <property type="match status" value="1"/>
</dbReference>
<dbReference type="PANTHER" id="PTHR43033">
    <property type="entry name" value="TRNA(ILE)-LYSIDINE SYNTHASE-RELATED"/>
    <property type="match status" value="1"/>
</dbReference>
<dbReference type="HAMAP" id="MF_01161">
    <property type="entry name" value="tRNA_Ile_lys_synt"/>
    <property type="match status" value="1"/>
</dbReference>
<keyword evidence="4 8" id="KW-0819">tRNA processing</keyword>
<evidence type="ECO:0000313" key="11">
    <source>
        <dbReference type="Proteomes" id="UP000226437"/>
    </source>
</evidence>
<dbReference type="GO" id="GO:0006400">
    <property type="term" value="P:tRNA modification"/>
    <property type="evidence" value="ECO:0007669"/>
    <property type="project" value="UniProtKB-UniRule"/>
</dbReference>
<comment type="catalytic activity">
    <reaction evidence="7 8">
        <text>cytidine(34) in tRNA(Ile2) + L-lysine + ATP = lysidine(34) in tRNA(Ile2) + AMP + diphosphate + H(+)</text>
        <dbReference type="Rhea" id="RHEA:43744"/>
        <dbReference type="Rhea" id="RHEA-COMP:10625"/>
        <dbReference type="Rhea" id="RHEA-COMP:10670"/>
        <dbReference type="ChEBI" id="CHEBI:15378"/>
        <dbReference type="ChEBI" id="CHEBI:30616"/>
        <dbReference type="ChEBI" id="CHEBI:32551"/>
        <dbReference type="ChEBI" id="CHEBI:33019"/>
        <dbReference type="ChEBI" id="CHEBI:82748"/>
        <dbReference type="ChEBI" id="CHEBI:83665"/>
        <dbReference type="ChEBI" id="CHEBI:456215"/>
        <dbReference type="EC" id="6.3.4.19"/>
    </reaction>
</comment>
<dbReference type="Pfam" id="PF11734">
    <property type="entry name" value="TilS_C"/>
    <property type="match status" value="1"/>
</dbReference>
<sequence>MSAADVPSRFRAFVRREGLFSPSDRLLLAASGGLDSTTLAHLLKQEGYTFALAHCNYHLRGAESEADAAFVRQLAEDLQVPLHTTSIQLTTADRQGSIQEEARDKRYDYFGEILDEYKYDLLCTAHHLDDSLETMLVNLIRGTGIAGIRGIAPRTGFPVARPLLEVSRQELLDYARENGLSWREDSSNAEDKYRRNALRHRVVPVLRDLGLQDDRLRDTLAHLRSAERFVHRGIRNVPGVTISEEETMVDLHRANLRRKDILTLLHHLTEEMGFTGEQLRQLVDARSRIVVTTTTHRADAINQSLRFAPHPPRWAETVIHHLPFVLAHPLGALSLDVVDYPRELEVTDTLYCRLAEGPLHLRARRPGDRFRPFGMGGRSKKIKDLLTDDGVAPWEKDLIPLLCDGSGTIIAVVGYRIADSHALTGKEKQVLRIRLKRERPDPS</sequence>
<dbReference type="InterPro" id="IPR012795">
    <property type="entry name" value="tRNA_Ile_lys_synt_N"/>
</dbReference>
<evidence type="ECO:0000256" key="3">
    <source>
        <dbReference type="ARBA" id="ARBA00022598"/>
    </source>
</evidence>
<dbReference type="InterPro" id="IPR012796">
    <property type="entry name" value="Lysidine-tRNA-synth_C"/>
</dbReference>